<feature type="transmembrane region" description="Helical" evidence="6">
    <location>
        <begin position="12"/>
        <end position="31"/>
    </location>
</feature>
<protein>
    <submittedName>
        <fullName evidence="8">Por secretion system C-terminal sorting domain-containing protein</fullName>
    </submittedName>
</protein>
<dbReference type="FunFam" id="3.80.10.10:FF:000363">
    <property type="entry name" value="Leucine-rich repeat family protein"/>
    <property type="match status" value="1"/>
</dbReference>
<dbReference type="PANTHER" id="PTHR48059">
    <property type="entry name" value="POLYGALACTURONASE INHIBITOR 1"/>
    <property type="match status" value="1"/>
</dbReference>
<dbReference type="Pfam" id="PF13855">
    <property type="entry name" value="LRR_8"/>
    <property type="match status" value="2"/>
</dbReference>
<evidence type="ECO:0000313" key="9">
    <source>
        <dbReference type="Proteomes" id="UP000190961"/>
    </source>
</evidence>
<dbReference type="InterPro" id="IPR036179">
    <property type="entry name" value="Ig-like_dom_sf"/>
</dbReference>
<proteinExistence type="predicted"/>
<keyword evidence="9" id="KW-1185">Reference proteome</keyword>
<keyword evidence="6" id="KW-0812">Transmembrane</keyword>
<dbReference type="STRING" id="688867.SAMN05660236_4396"/>
<evidence type="ECO:0000259" key="7">
    <source>
        <dbReference type="PROSITE" id="PS50835"/>
    </source>
</evidence>
<dbReference type="PROSITE" id="PS50835">
    <property type="entry name" value="IG_LIKE"/>
    <property type="match status" value="1"/>
</dbReference>
<dbReference type="OrthoDB" id="905070at2"/>
<dbReference type="SUPFAM" id="SSF48726">
    <property type="entry name" value="Immunoglobulin"/>
    <property type="match status" value="1"/>
</dbReference>
<dbReference type="EMBL" id="FUZU01000003">
    <property type="protein sequence ID" value="SKC83210.1"/>
    <property type="molecule type" value="Genomic_DNA"/>
</dbReference>
<name>A0A1T5M4S4_9BACT</name>
<dbReference type="SMART" id="SM00369">
    <property type="entry name" value="LRR_TYP"/>
    <property type="match status" value="4"/>
</dbReference>
<dbReference type="Gene3D" id="3.80.10.10">
    <property type="entry name" value="Ribonuclease Inhibitor"/>
    <property type="match status" value="2"/>
</dbReference>
<gene>
    <name evidence="8" type="ORF">SAMN05660236_4396</name>
</gene>
<accession>A0A1T5M4S4</accession>
<dbReference type="InterPro" id="IPR007110">
    <property type="entry name" value="Ig-like_dom"/>
</dbReference>
<dbReference type="InterPro" id="IPR001611">
    <property type="entry name" value="Leu-rich_rpt"/>
</dbReference>
<evidence type="ECO:0000256" key="1">
    <source>
        <dbReference type="ARBA" id="ARBA00004196"/>
    </source>
</evidence>
<dbReference type="GO" id="GO:0030313">
    <property type="term" value="C:cell envelope"/>
    <property type="evidence" value="ECO:0007669"/>
    <property type="project" value="UniProtKB-SubCell"/>
</dbReference>
<keyword evidence="6" id="KW-1133">Transmembrane helix</keyword>
<keyword evidence="3" id="KW-0732">Signal</keyword>
<dbReference type="InterPro" id="IPR026444">
    <property type="entry name" value="Secre_tail"/>
</dbReference>
<evidence type="ECO:0000256" key="5">
    <source>
        <dbReference type="ARBA" id="ARBA00023157"/>
    </source>
</evidence>
<evidence type="ECO:0000256" key="3">
    <source>
        <dbReference type="ARBA" id="ARBA00022729"/>
    </source>
</evidence>
<reference evidence="8 9" key="1">
    <citation type="submission" date="2017-02" db="EMBL/GenBank/DDBJ databases">
        <authorList>
            <person name="Peterson S.W."/>
        </authorList>
    </citation>
    <scope>NUCLEOTIDE SEQUENCE [LARGE SCALE GENOMIC DNA]</scope>
    <source>
        <strain evidence="8 9">DSM 25262</strain>
    </source>
</reference>
<dbReference type="NCBIfam" id="TIGR04183">
    <property type="entry name" value="Por_Secre_tail"/>
    <property type="match status" value="1"/>
</dbReference>
<dbReference type="InterPro" id="IPR051848">
    <property type="entry name" value="PGIP"/>
</dbReference>
<dbReference type="InterPro" id="IPR013783">
    <property type="entry name" value="Ig-like_fold"/>
</dbReference>
<dbReference type="PANTHER" id="PTHR48059:SF30">
    <property type="entry name" value="OS06G0587000 PROTEIN"/>
    <property type="match status" value="1"/>
</dbReference>
<dbReference type="Gene3D" id="2.60.40.10">
    <property type="entry name" value="Immunoglobulins"/>
    <property type="match status" value="1"/>
</dbReference>
<comment type="subcellular location">
    <subcellularLocation>
        <location evidence="1">Cell envelope</location>
    </subcellularLocation>
</comment>
<evidence type="ECO:0000256" key="2">
    <source>
        <dbReference type="ARBA" id="ARBA00022614"/>
    </source>
</evidence>
<evidence type="ECO:0000256" key="4">
    <source>
        <dbReference type="ARBA" id="ARBA00022737"/>
    </source>
</evidence>
<dbReference type="SUPFAM" id="SSF52058">
    <property type="entry name" value="L domain-like"/>
    <property type="match status" value="1"/>
</dbReference>
<keyword evidence="6" id="KW-0472">Membrane</keyword>
<feature type="domain" description="Ig-like" evidence="7">
    <location>
        <begin position="312"/>
        <end position="397"/>
    </location>
</feature>
<dbReference type="FunFam" id="3.80.10.10:FF:000041">
    <property type="entry name" value="LRR receptor-like serine/threonine-protein kinase ERECTA"/>
    <property type="match status" value="1"/>
</dbReference>
<dbReference type="PRINTS" id="PR00019">
    <property type="entry name" value="LEURICHRPT"/>
</dbReference>
<keyword evidence="4" id="KW-0677">Repeat</keyword>
<dbReference type="RefSeq" id="WP_079688927.1">
    <property type="nucleotide sequence ID" value="NZ_FUZU01000003.1"/>
</dbReference>
<dbReference type="Proteomes" id="UP000190961">
    <property type="component" value="Unassembled WGS sequence"/>
</dbReference>
<keyword evidence="5" id="KW-1015">Disulfide bond</keyword>
<sequence>MKNKELLQRKLFRPWNAVVWTVVLSVFITGYKSMAQVTVADSTALVAFYNSTNGGSWASATNWLSGPVSTWQGVTVTSKRVTEIYLPFNNLTGTLTDQVKKLTELKNLGLPGNQLSGSIPSALSNLSKLTTLDLSENQFSGSIPASLTFLTKLTTLNLSRNSLTGSIPATVGLLYNLRYLNLAQNKLTGKIPVSIAILVNLESLFLENNQLSGTIPSVIGFLDKVKQVYISENQLSGCLPATIGLMDSIVYFNAANNKLTGSVPSSLSSLTKLYLFNIENNRIENLPNLSGVASLFQLIVGSNKLTFADIEPNISKMLPGSYAPQDSVGTNQSVTVCAGDTLKLSADVLEASPNNSFTWFTSDFSFVSDPSTSPVLIIPAVAVANAGAYSTEVTNSNVPDLFLYRKAIFVSVNNCPVTLATARNGDTKVFPSPFHAEATLEVSTATQEELTVIVLDKSGHVVSRLVGLQTNSKISLGNELQQGVYYVKSQHGGRSEVVRVIKK</sequence>
<dbReference type="InterPro" id="IPR003591">
    <property type="entry name" value="Leu-rich_rpt_typical-subtyp"/>
</dbReference>
<keyword evidence="2" id="KW-0433">Leucine-rich repeat</keyword>
<organism evidence="8 9">
    <name type="scientific">Ohtaekwangia koreensis</name>
    <dbReference type="NCBI Taxonomy" id="688867"/>
    <lineage>
        <taxon>Bacteria</taxon>
        <taxon>Pseudomonadati</taxon>
        <taxon>Bacteroidota</taxon>
        <taxon>Cytophagia</taxon>
        <taxon>Cytophagales</taxon>
        <taxon>Fulvivirgaceae</taxon>
        <taxon>Ohtaekwangia</taxon>
    </lineage>
</organism>
<dbReference type="AlphaFoldDB" id="A0A1T5M4S4"/>
<evidence type="ECO:0000256" key="6">
    <source>
        <dbReference type="SAM" id="Phobius"/>
    </source>
</evidence>
<evidence type="ECO:0000313" key="8">
    <source>
        <dbReference type="EMBL" id="SKC83210.1"/>
    </source>
</evidence>
<dbReference type="InterPro" id="IPR032675">
    <property type="entry name" value="LRR_dom_sf"/>
</dbReference>